<name>A0A4Q7J2D2_9PSEU</name>
<evidence type="ECO:0000313" key="3">
    <source>
        <dbReference type="Proteomes" id="UP000292003"/>
    </source>
</evidence>
<dbReference type="PANTHER" id="PTHR11365">
    <property type="entry name" value="5-OXOPROLINASE RELATED"/>
    <property type="match status" value="1"/>
</dbReference>
<dbReference type="EMBL" id="SFCC01000019">
    <property type="protein sequence ID" value="RZQ60104.1"/>
    <property type="molecule type" value="Genomic_DNA"/>
</dbReference>
<dbReference type="GO" id="GO:0016787">
    <property type="term" value="F:hydrolase activity"/>
    <property type="evidence" value="ECO:0007669"/>
    <property type="project" value="InterPro"/>
</dbReference>
<feature type="compositionally biased region" description="Low complexity" evidence="1">
    <location>
        <begin position="475"/>
        <end position="484"/>
    </location>
</feature>
<evidence type="ECO:0008006" key="4">
    <source>
        <dbReference type="Google" id="ProtNLM"/>
    </source>
</evidence>
<protein>
    <recommendedName>
        <fullName evidence="4">Hydantoinase/oxoprolinase</fullName>
    </recommendedName>
</protein>
<reference evidence="2 3" key="1">
    <citation type="submission" date="2019-02" db="EMBL/GenBank/DDBJ databases">
        <title>Draft genome sequence of Amycolatopsis sp. 8-3EHSu isolated from roots of Suaeda maritima.</title>
        <authorList>
            <person name="Duangmal K."/>
            <person name="Chantavorakit T."/>
        </authorList>
    </citation>
    <scope>NUCLEOTIDE SEQUENCE [LARGE SCALE GENOMIC DNA]</scope>
    <source>
        <strain evidence="2 3">8-3EHSu</strain>
    </source>
</reference>
<feature type="region of interest" description="Disordered" evidence="1">
    <location>
        <begin position="460"/>
        <end position="484"/>
    </location>
</feature>
<organism evidence="2 3">
    <name type="scientific">Amycolatopsis suaedae</name>
    <dbReference type="NCBI Taxonomy" id="2510978"/>
    <lineage>
        <taxon>Bacteria</taxon>
        <taxon>Bacillati</taxon>
        <taxon>Actinomycetota</taxon>
        <taxon>Actinomycetes</taxon>
        <taxon>Pseudonocardiales</taxon>
        <taxon>Pseudonocardiaceae</taxon>
        <taxon>Amycolatopsis</taxon>
    </lineage>
</organism>
<dbReference type="Proteomes" id="UP000292003">
    <property type="component" value="Unassembled WGS sequence"/>
</dbReference>
<dbReference type="OrthoDB" id="9768323at2"/>
<dbReference type="InterPro" id="IPR045079">
    <property type="entry name" value="Oxoprolinase-like"/>
</dbReference>
<dbReference type="RefSeq" id="WP_130479090.1">
    <property type="nucleotide sequence ID" value="NZ_SFCC01000019.1"/>
</dbReference>
<sequence length="484" mass="49093">MNLPQPRFRLGLCWADDSVSAALLDPDDEVLAATGTTAPAPDSSWHTVVAGLTGALLEQPGARGIVPGDVDRVLVSASAVAGFAGWPDGIWPPGIGGVAVLRLGAATTAVPPLGAWPPPLRDRIAVDTACVAGGSMLDGEEFEPLDRAAVSAFADRIAGRAAAVAVTGVFAAVRPGHELEAAALLHRRLGDAMPVVTSHEFGGLGLLDRENATVLQAALIHRARAQGSALQAALADAGFGDAEVFVGCHDGTVAALDHAVTHPLPLHGGVNAATAAGAGRLAGVPDALVLLSDVDGRQRAVCTLADGMPRLDIGPTLIAGIPTQLRVPALVSTANTTLDEALDRAKPGPDDLPVLLAGAGATALAARLPARIPGVSTVRRPPHAEAAAAVGVACAAVRGRAYRIVAARRPDADGVREEARAAARTAAVLAGADPGGVRVTAVRETPLPYLSEPAMTLNVVAEGPPRPGLREPSPRRVVASRARR</sequence>
<proteinExistence type="predicted"/>
<dbReference type="AlphaFoldDB" id="A0A4Q7J2D2"/>
<accession>A0A4Q7J2D2</accession>
<dbReference type="PANTHER" id="PTHR11365:SF10">
    <property type="entry name" value="HYDANTOINASE_OXOPROLINASE"/>
    <property type="match status" value="1"/>
</dbReference>
<comment type="caution">
    <text evidence="2">The sequence shown here is derived from an EMBL/GenBank/DDBJ whole genome shotgun (WGS) entry which is preliminary data.</text>
</comment>
<keyword evidence="3" id="KW-1185">Reference proteome</keyword>
<evidence type="ECO:0000313" key="2">
    <source>
        <dbReference type="EMBL" id="RZQ60104.1"/>
    </source>
</evidence>
<gene>
    <name evidence="2" type="ORF">EWH70_30855</name>
</gene>
<evidence type="ECO:0000256" key="1">
    <source>
        <dbReference type="SAM" id="MobiDB-lite"/>
    </source>
</evidence>